<dbReference type="PANTHER" id="PTHR11610">
    <property type="entry name" value="LIPASE"/>
    <property type="match status" value="1"/>
</dbReference>
<accession>A0A090XAP6</accession>
<evidence type="ECO:0000256" key="1">
    <source>
        <dbReference type="ARBA" id="ARBA00004613"/>
    </source>
</evidence>
<evidence type="ECO:0000256" key="4">
    <source>
        <dbReference type="RuleBase" id="RU004262"/>
    </source>
</evidence>
<evidence type="ECO:0000313" key="7">
    <source>
        <dbReference type="EMBL" id="JAC93174.1"/>
    </source>
</evidence>
<dbReference type="SUPFAM" id="SSF53474">
    <property type="entry name" value="alpha/beta-Hydrolases"/>
    <property type="match status" value="1"/>
</dbReference>
<comment type="subcellular location">
    <subcellularLocation>
        <location evidence="1">Secreted</location>
    </subcellularLocation>
</comment>
<evidence type="ECO:0000259" key="6">
    <source>
        <dbReference type="Pfam" id="PF00151"/>
    </source>
</evidence>
<dbReference type="PANTHER" id="PTHR11610:SF173">
    <property type="entry name" value="LIPASE DOMAIN-CONTAINING PROTEIN-RELATED"/>
    <property type="match status" value="1"/>
</dbReference>
<evidence type="ECO:0000256" key="3">
    <source>
        <dbReference type="ARBA" id="ARBA00022525"/>
    </source>
</evidence>
<dbReference type="Pfam" id="PF00151">
    <property type="entry name" value="Lipase"/>
    <property type="match status" value="1"/>
</dbReference>
<feature type="region of interest" description="Disordered" evidence="5">
    <location>
        <begin position="298"/>
        <end position="329"/>
    </location>
</feature>
<comment type="similarity">
    <text evidence="2 4">Belongs to the AB hydrolase superfamily. Lipase family.</text>
</comment>
<dbReference type="EMBL" id="GBIH01001536">
    <property type="protein sequence ID" value="JAC93174.1"/>
    <property type="molecule type" value="mRNA"/>
</dbReference>
<evidence type="ECO:0000256" key="2">
    <source>
        <dbReference type="ARBA" id="ARBA00010701"/>
    </source>
</evidence>
<dbReference type="Gene3D" id="3.40.50.1820">
    <property type="entry name" value="alpha/beta hydrolase"/>
    <property type="match status" value="1"/>
</dbReference>
<dbReference type="InterPro" id="IPR000734">
    <property type="entry name" value="TAG_lipase"/>
</dbReference>
<feature type="compositionally biased region" description="Low complexity" evidence="5">
    <location>
        <begin position="312"/>
        <end position="325"/>
    </location>
</feature>
<feature type="domain" description="Lipase" evidence="6">
    <location>
        <begin position="148"/>
        <end position="299"/>
    </location>
</feature>
<name>A0A090XAP6_IXORI</name>
<reference evidence="7" key="1">
    <citation type="journal article" date="2015" name="PLoS Negl. Trop. Dis.">
        <title>Deep Sequencing Analysis of the Ixodes ricinus Haemocytome.</title>
        <authorList>
            <person name="Kotsyfakis M."/>
            <person name="Kopacek P."/>
            <person name="Franta Z."/>
            <person name="Pedra J.H."/>
            <person name="Ribeiro J.M."/>
        </authorList>
    </citation>
    <scope>NUCLEOTIDE SEQUENCE</scope>
</reference>
<dbReference type="GO" id="GO:0016298">
    <property type="term" value="F:lipase activity"/>
    <property type="evidence" value="ECO:0007669"/>
    <property type="project" value="InterPro"/>
</dbReference>
<dbReference type="AlphaFoldDB" id="A0A090XAP6"/>
<protein>
    <submittedName>
        <fullName evidence="7">Putative lipase</fullName>
    </submittedName>
</protein>
<dbReference type="InterPro" id="IPR013818">
    <property type="entry name" value="Lipase"/>
</dbReference>
<keyword evidence="3" id="KW-0964">Secreted</keyword>
<organism evidence="7">
    <name type="scientific">Ixodes ricinus</name>
    <name type="common">Common tick</name>
    <name type="synonym">Acarus ricinus</name>
    <dbReference type="NCBI Taxonomy" id="34613"/>
    <lineage>
        <taxon>Eukaryota</taxon>
        <taxon>Metazoa</taxon>
        <taxon>Ecdysozoa</taxon>
        <taxon>Arthropoda</taxon>
        <taxon>Chelicerata</taxon>
        <taxon>Arachnida</taxon>
        <taxon>Acari</taxon>
        <taxon>Parasitiformes</taxon>
        <taxon>Ixodida</taxon>
        <taxon>Ixodoidea</taxon>
        <taxon>Ixodidae</taxon>
        <taxon>Ixodinae</taxon>
        <taxon>Ixodes</taxon>
    </lineage>
</organism>
<proteinExistence type="evidence at transcript level"/>
<sequence>VSIFDQGHSSHQYSSANCRKEACTLSELNGFSDESCSSGDSLLSEYRNPNLDLNSKAIPSMDRLNRPIWTPPAGIWVLHMKSTRIGNVTELLGYFSSTAKATTRLMTPLVVVSHLLLFPTRKLYILVHGLAWLRRLSCQVSHALRHHRDRSRNEELAQIKDEILRVENATVMVVDWTEKAKGTYRDARNYSFRMAYHLARLVETLVEVGALNASKVHYIGHSLGAQAARFFAQTLKCNNAQKIGRITGLDPAKEGFQKWHLEREDADVRGCHSHQHRQLLNLECASLSAMWTFYPDGGGSPVGGGRRRPVATHTRGPRSTTSTPSRHARTELGAVLVA</sequence>
<dbReference type="GO" id="GO:0016042">
    <property type="term" value="P:lipid catabolic process"/>
    <property type="evidence" value="ECO:0007669"/>
    <property type="project" value="TreeGrafter"/>
</dbReference>
<dbReference type="GO" id="GO:0005615">
    <property type="term" value="C:extracellular space"/>
    <property type="evidence" value="ECO:0007669"/>
    <property type="project" value="TreeGrafter"/>
</dbReference>
<evidence type="ECO:0000256" key="5">
    <source>
        <dbReference type="SAM" id="MobiDB-lite"/>
    </source>
</evidence>
<feature type="non-terminal residue" evidence="7">
    <location>
        <position position="1"/>
    </location>
</feature>
<dbReference type="InterPro" id="IPR029058">
    <property type="entry name" value="AB_hydrolase_fold"/>
</dbReference>